<feature type="compositionally biased region" description="Basic and acidic residues" evidence="17">
    <location>
        <begin position="1332"/>
        <end position="1343"/>
    </location>
</feature>
<feature type="compositionally biased region" description="Polar residues" evidence="17">
    <location>
        <begin position="458"/>
        <end position="474"/>
    </location>
</feature>
<keyword evidence="6" id="KW-0963">Cytoplasm</keyword>
<evidence type="ECO:0000256" key="3">
    <source>
        <dbReference type="ARBA" id="ARBA00004348"/>
    </source>
</evidence>
<dbReference type="Pfam" id="PF03114">
    <property type="entry name" value="BAR"/>
    <property type="match status" value="1"/>
</dbReference>
<dbReference type="Gene3D" id="2.30.30.40">
    <property type="entry name" value="SH3 Domains"/>
    <property type="match status" value="6"/>
</dbReference>
<dbReference type="PANTHER" id="PTHR22834">
    <property type="entry name" value="NUCLEAR FUSION PROTEIN FUS2"/>
    <property type="match status" value="1"/>
</dbReference>
<dbReference type="OrthoDB" id="27823at2759"/>
<name>A0A3Q3GQQ5_KRYMA</name>
<feature type="region of interest" description="Disordered" evidence="17">
    <location>
        <begin position="1439"/>
        <end position="1463"/>
    </location>
</feature>
<dbReference type="InterPro" id="IPR035817">
    <property type="entry name" value="DNMBP_SH3_N1"/>
</dbReference>
<dbReference type="GO" id="GO:0070161">
    <property type="term" value="C:anchoring junction"/>
    <property type="evidence" value="ECO:0007669"/>
    <property type="project" value="UniProtKB-SubCell"/>
</dbReference>
<keyword evidence="12" id="KW-0206">Cytoskeleton</keyword>
<keyword evidence="5 15" id="KW-0728">SH3 domain</keyword>
<dbReference type="Pfam" id="PF14604">
    <property type="entry name" value="SH3_9"/>
    <property type="match status" value="3"/>
</dbReference>
<evidence type="ECO:0000256" key="14">
    <source>
        <dbReference type="ARBA" id="ARBA00034103"/>
    </source>
</evidence>
<dbReference type="FunFam" id="1.20.900.10:FF:000023">
    <property type="entry name" value="dynamin-binding protein isoform X2"/>
    <property type="match status" value="1"/>
</dbReference>
<evidence type="ECO:0000256" key="8">
    <source>
        <dbReference type="ARBA" id="ARBA00022949"/>
    </source>
</evidence>
<evidence type="ECO:0000313" key="22">
    <source>
        <dbReference type="Proteomes" id="UP000264800"/>
    </source>
</evidence>
<evidence type="ECO:0000256" key="6">
    <source>
        <dbReference type="ARBA" id="ARBA00022490"/>
    </source>
</evidence>
<dbReference type="CDD" id="cd11794">
    <property type="entry name" value="SH3_DNMBP_N1"/>
    <property type="match status" value="1"/>
</dbReference>
<protein>
    <recommendedName>
        <fullName evidence="4">Dynamin-binding protein</fullName>
    </recommendedName>
    <alternativeName>
        <fullName evidence="13">Scaffold protein Tuba</fullName>
    </alternativeName>
</protein>
<dbReference type="FunFam" id="2.30.30.40:FF:000120">
    <property type="entry name" value="dynamin-binding protein isoform X1"/>
    <property type="match status" value="1"/>
</dbReference>
<dbReference type="GO" id="GO:0005856">
    <property type="term" value="C:cytoskeleton"/>
    <property type="evidence" value="ECO:0007669"/>
    <property type="project" value="UniProtKB-SubCell"/>
</dbReference>
<dbReference type="Pfam" id="PF00621">
    <property type="entry name" value="RhoGEF"/>
    <property type="match status" value="1"/>
</dbReference>
<dbReference type="FunFam" id="2.30.30.40:FF:000138">
    <property type="entry name" value="dynamin-binding protein isoform X1"/>
    <property type="match status" value="1"/>
</dbReference>
<dbReference type="InterPro" id="IPR035899">
    <property type="entry name" value="DBL_dom_sf"/>
</dbReference>
<feature type="coiled-coil region" evidence="16">
    <location>
        <begin position="744"/>
        <end position="808"/>
    </location>
</feature>
<evidence type="ECO:0000256" key="11">
    <source>
        <dbReference type="ARBA" id="ARBA00023054"/>
    </source>
</evidence>
<dbReference type="InterPro" id="IPR001331">
    <property type="entry name" value="GDS_CDC24_CS"/>
</dbReference>
<feature type="domain" description="SH3" evidence="18">
    <location>
        <begin position="1629"/>
        <end position="1693"/>
    </location>
</feature>
<dbReference type="SMART" id="SM00325">
    <property type="entry name" value="RhoGEF"/>
    <property type="match status" value="1"/>
</dbReference>
<feature type="domain" description="SH3" evidence="18">
    <location>
        <begin position="66"/>
        <end position="130"/>
    </location>
</feature>
<evidence type="ECO:0000256" key="13">
    <source>
        <dbReference type="ARBA" id="ARBA00032587"/>
    </source>
</evidence>
<dbReference type="FunFam" id="2.30.30.40:FF:000066">
    <property type="entry name" value="dynamin-binding protein isoform X1"/>
    <property type="match status" value="1"/>
</dbReference>
<feature type="region of interest" description="Disordered" evidence="17">
    <location>
        <begin position="601"/>
        <end position="623"/>
    </location>
</feature>
<dbReference type="FunFam" id="2.30.30.40:FF:000160">
    <property type="entry name" value="dynamin-binding protein isoform X1"/>
    <property type="match status" value="1"/>
</dbReference>
<dbReference type="PROSITE" id="PS51021">
    <property type="entry name" value="BAR"/>
    <property type="match status" value="1"/>
</dbReference>
<keyword evidence="7" id="KW-0344">Guanine-nucleotide releasing factor</keyword>
<dbReference type="InterPro" id="IPR035819">
    <property type="entry name" value="DNMBP_SH3_N3"/>
</dbReference>
<dbReference type="InterPro" id="IPR051492">
    <property type="entry name" value="Dynamin-Rho_GEF"/>
</dbReference>
<feature type="compositionally biased region" description="Polar residues" evidence="17">
    <location>
        <begin position="601"/>
        <end position="611"/>
    </location>
</feature>
<feature type="compositionally biased region" description="Polar residues" evidence="17">
    <location>
        <begin position="1475"/>
        <end position="1488"/>
    </location>
</feature>
<dbReference type="CDD" id="cd00160">
    <property type="entry name" value="RhoGEF"/>
    <property type="match status" value="1"/>
</dbReference>
<feature type="compositionally biased region" description="Pro residues" evidence="17">
    <location>
        <begin position="439"/>
        <end position="449"/>
    </location>
</feature>
<feature type="domain" description="SH3" evidence="18">
    <location>
        <begin position="272"/>
        <end position="331"/>
    </location>
</feature>
<evidence type="ECO:0000256" key="12">
    <source>
        <dbReference type="ARBA" id="ARBA00023212"/>
    </source>
</evidence>
<feature type="coiled-coil region" evidence="16">
    <location>
        <begin position="1214"/>
        <end position="1257"/>
    </location>
</feature>
<evidence type="ECO:0000256" key="1">
    <source>
        <dbReference type="ARBA" id="ARBA00004245"/>
    </source>
</evidence>
<feature type="region of interest" description="Disordered" evidence="17">
    <location>
        <begin position="837"/>
        <end position="860"/>
    </location>
</feature>
<comment type="subcellular location">
    <subcellularLocation>
        <location evidence="2">Cell junction</location>
    </subcellularLocation>
    <subcellularLocation>
        <location evidence="1">Cytoplasm</location>
        <location evidence="1">Cytoskeleton</location>
    </subcellularLocation>
    <subcellularLocation>
        <location evidence="3">Golgi apparatus</location>
        <location evidence="3">Golgi stack</location>
    </subcellularLocation>
    <subcellularLocation>
        <location evidence="14">Synapse</location>
    </subcellularLocation>
</comment>
<feature type="compositionally biased region" description="Basic and acidic residues" evidence="17">
    <location>
        <begin position="1542"/>
        <end position="1570"/>
    </location>
</feature>
<dbReference type="PROSITE" id="PS50002">
    <property type="entry name" value="SH3"/>
    <property type="match status" value="6"/>
</dbReference>
<feature type="compositionally biased region" description="Polar residues" evidence="17">
    <location>
        <begin position="1439"/>
        <end position="1450"/>
    </location>
</feature>
<dbReference type="RefSeq" id="XP_017292882.1">
    <property type="nucleotide sequence ID" value="XM_017437393.3"/>
</dbReference>
<evidence type="ECO:0000259" key="20">
    <source>
        <dbReference type="PROSITE" id="PS51021"/>
    </source>
</evidence>
<dbReference type="FunFam" id="2.30.30.40:FF:000084">
    <property type="entry name" value="dynamin-binding protein isoform X1"/>
    <property type="match status" value="1"/>
</dbReference>
<dbReference type="Pfam" id="PF00018">
    <property type="entry name" value="SH3_1"/>
    <property type="match status" value="1"/>
</dbReference>
<feature type="compositionally biased region" description="Low complexity" evidence="17">
    <location>
        <begin position="1515"/>
        <end position="1524"/>
    </location>
</feature>
<dbReference type="InterPro" id="IPR036028">
    <property type="entry name" value="SH3-like_dom_sf"/>
</dbReference>
<feature type="region of interest" description="Disordered" evidence="17">
    <location>
        <begin position="641"/>
        <end position="719"/>
    </location>
</feature>
<keyword evidence="11 16" id="KW-0175">Coiled coil</keyword>
<dbReference type="PRINTS" id="PR00499">
    <property type="entry name" value="P67PHOX"/>
</dbReference>
<evidence type="ECO:0000256" key="17">
    <source>
        <dbReference type="SAM" id="MobiDB-lite"/>
    </source>
</evidence>
<dbReference type="GeneID" id="108248549"/>
<dbReference type="GO" id="GO:0035556">
    <property type="term" value="P:intracellular signal transduction"/>
    <property type="evidence" value="ECO:0007669"/>
    <property type="project" value="InterPro"/>
</dbReference>
<evidence type="ECO:0000256" key="16">
    <source>
        <dbReference type="SAM" id="Coils"/>
    </source>
</evidence>
<dbReference type="GO" id="GO:0001822">
    <property type="term" value="P:kidney development"/>
    <property type="evidence" value="ECO:0007669"/>
    <property type="project" value="Ensembl"/>
</dbReference>
<dbReference type="InterPro" id="IPR027267">
    <property type="entry name" value="AH/BAR_dom_sf"/>
</dbReference>
<feature type="domain" description="SH3" evidence="18">
    <location>
        <begin position="1370"/>
        <end position="1433"/>
    </location>
</feature>
<evidence type="ECO:0000313" key="21">
    <source>
        <dbReference type="Ensembl" id="ENSKMAP00000025682.1"/>
    </source>
</evidence>
<dbReference type="GO" id="GO:0060271">
    <property type="term" value="P:cilium assembly"/>
    <property type="evidence" value="ECO:0007669"/>
    <property type="project" value="Ensembl"/>
</dbReference>
<evidence type="ECO:0000256" key="15">
    <source>
        <dbReference type="PROSITE-ProRule" id="PRU00192"/>
    </source>
</evidence>
<dbReference type="InterPro" id="IPR001452">
    <property type="entry name" value="SH3_domain"/>
</dbReference>
<sequence length="1694" mass="192695">MEPGSVVRALFEFLPSVSEELPLFAGDVIEVLSVVDEFWLLGNKDGVTGQFPSTFVEEVTIPSTKPGDRLYVCINDFSSAEPGTLSLKRGDVVVGEAGGSMDLGEVWQRGCNAWGVRGLFPTSCVKELNLSGRSRQLSERSAQAQASELPPYALGQAQALMSLHAQMNEELDFREGDLIIITGLPEPGWFQGELEGRRGIFPEGFVELLAPLRSPQEPVDYQYLNNDPQQLSYDNAYDAGEGTEEEGMEEVEVFLGEEQQKEVIVEEEPEDEDGVYGVALYEFRAMEQGELDFDVGDRIRIVNTLEDGWLEGELRGQRGIFPYRFVKIEDNGQKTAEEINAVEPEDVTENGCIEQSSNRECPNESENDPEWRTHEDHTVWDLDYFERTEEQRWQCEHNSSREQTVKREQRNEGNRPESQPPRPTPPSYRPPVRRKSAPPARPRLPPRPSLPEHYRRQQVGQKSSGNQSNYTNGNIRPVQPRRTQSLLLHNSQSGWSKDMTYPQRPPTDSASTNNRSPSLSQALNTIVEGHKQQRLTRHGSMSDVDLKQSGEARPRPQQRTRRANGRLPASITLEALAASASDLETKLSQQLFEFEESLTSSYSDANMSSGASREISPSADLNQAPHISRHFSILKYSNENDIISGSSRSPVPNSKSSSLERRRTLRPPPPRPRVVQTPAPAAYKPARPAPLPPARCPRQNATRPSADSPIFSAPDEPASTVPNEVQAEFVDHLPTQEHEIQGQLDAEQELDREMELEMERQKEEEENYQLLLRLQEVEHEMEEYARTAEELGAMLEEEEDETARLQALENLEFCNYMLETLALEQQQLQEMKLLSSQPKPLESAPVSVDPPPPAGTGTEDPELRMLEKRSKVIDELLQTEYDFIRDLEMCVDEIITPLQEKKVNVDYEGLFGNISSVIELSQRLYEELRGTDSIGNVFVSYKDELEEVYKLYCQNHDESISLLETYEKDENVQRHVQDCLESLRAIYREWGKANYINLGSFLIKPVQRVMRYPLLLTELLGATPESHHDRLQLTRAVQAIKEINVNINEYKRRKDLVVKYRKGDEDSFIDKISKLSMHSIIKKSNRVSSHIKHLTGISLQIKSEEFDEAEKKFRLQERLIKSFIRDISLYQQHIRESASVNVLAAISLSDVYTERSVLDPERFQRAHRSISDKQFTQFKECTEELVIKPLSQLLVLFAGPHKLIQKRFDKLLDYDNCKERADRLKDRRVKDELQVTRNNYEALNAQLLDELKKFNSVAEELFKDCVKAFAQVQKDFMKKTLGELSPLLQFSKVCADGNLITQFQEEYGHVLRLLQSFSFCPENLPPATTTKKQFEKKTLEKQTTKKPPQGPPNVSVQTDEHRAELMVHYGPEKLYQANRNFNAAQDLDISIQEGDLVGVIKQQDPLGSQNRWLIDNGVARGFVYSSFLKLYNPRRSHSDASIESQSSNESGYGGSSPVFSRQNSNSTLTFNQETATVSFSTSQAQSQPSPHPWLDSASSRRSHHRDAPNPESTHQSSNSSPRNQSNRRDYSDQTHRNPPGPKEAEPSHRHSGGHRDSYDSRFDGGLRETSDFSETDSSSTQKSSRSKRYGHAERGSSSPQWRNGESSSQRKSAYTREERSEPEADSELNGHQIYYALYSFEARCANEMSITANERLRILEFQDMNGNTEWWLGEADGGRRGYVPSSYIRKSEYT</sequence>
<feature type="region of interest" description="Disordered" evidence="17">
    <location>
        <begin position="393"/>
        <end position="479"/>
    </location>
</feature>
<dbReference type="SMART" id="SM00326">
    <property type="entry name" value="SH3"/>
    <property type="match status" value="6"/>
</dbReference>
<reference evidence="21" key="1">
    <citation type="submission" date="2025-08" db="UniProtKB">
        <authorList>
            <consortium name="Ensembl"/>
        </authorList>
    </citation>
    <scope>IDENTIFICATION</scope>
</reference>
<feature type="compositionally biased region" description="Polar residues" evidence="17">
    <location>
        <begin position="506"/>
        <end position="517"/>
    </location>
</feature>
<feature type="domain" description="DH" evidence="19">
    <location>
        <begin position="868"/>
        <end position="1050"/>
    </location>
</feature>
<feature type="compositionally biased region" description="Polar residues" evidence="17">
    <location>
        <begin position="1595"/>
        <end position="1612"/>
    </location>
</feature>
<keyword evidence="22" id="KW-1185">Reference proteome</keyword>
<dbReference type="PROSITE" id="PS50010">
    <property type="entry name" value="DH_2"/>
    <property type="match status" value="1"/>
</dbReference>
<dbReference type="CDD" id="cd11795">
    <property type="entry name" value="SH3_DNMBP_N2"/>
    <property type="match status" value="1"/>
</dbReference>
<evidence type="ECO:0000256" key="5">
    <source>
        <dbReference type="ARBA" id="ARBA00022443"/>
    </source>
</evidence>
<feature type="compositionally biased region" description="Basic and acidic residues" evidence="17">
    <location>
        <begin position="544"/>
        <end position="554"/>
    </location>
</feature>
<feature type="domain" description="SH3" evidence="18">
    <location>
        <begin position="2"/>
        <end position="61"/>
    </location>
</feature>
<dbReference type="GeneTree" id="ENSGT00950000183088"/>
<dbReference type="PANTHER" id="PTHR22834:SF19">
    <property type="entry name" value="DYNAMIN-BINDING PROTEIN"/>
    <property type="match status" value="1"/>
</dbReference>
<feature type="region of interest" description="Disordered" evidence="17">
    <location>
        <begin position="1328"/>
        <end position="1356"/>
    </location>
</feature>
<dbReference type="Gene3D" id="1.20.900.10">
    <property type="entry name" value="Dbl homology (DH) domain"/>
    <property type="match status" value="1"/>
</dbReference>
<feature type="compositionally biased region" description="Basic and acidic residues" evidence="17">
    <location>
        <begin position="1526"/>
        <end position="1535"/>
    </location>
</feature>
<feature type="region of interest" description="Disordered" evidence="17">
    <location>
        <begin position="492"/>
        <end position="517"/>
    </location>
</feature>
<dbReference type="CDD" id="cd11796">
    <property type="entry name" value="SH3_DNMBP_N3"/>
    <property type="match status" value="1"/>
</dbReference>
<dbReference type="SUPFAM" id="SSF50044">
    <property type="entry name" value="SH3-domain"/>
    <property type="match status" value="6"/>
</dbReference>
<dbReference type="GO" id="GO:0045202">
    <property type="term" value="C:synapse"/>
    <property type="evidence" value="ECO:0007669"/>
    <property type="project" value="UniProtKB-SubCell"/>
</dbReference>
<dbReference type="OMA" id="FWGECNG"/>
<reference evidence="21" key="2">
    <citation type="submission" date="2025-09" db="UniProtKB">
        <authorList>
            <consortium name="Ensembl"/>
        </authorList>
    </citation>
    <scope>IDENTIFICATION</scope>
</reference>
<dbReference type="CDD" id="cd07589">
    <property type="entry name" value="BAR_DNMBP"/>
    <property type="match status" value="1"/>
</dbReference>
<keyword evidence="10" id="KW-0333">Golgi apparatus</keyword>
<dbReference type="SUPFAM" id="SSF103657">
    <property type="entry name" value="BAR/IMD domain-like"/>
    <property type="match status" value="1"/>
</dbReference>
<dbReference type="InterPro" id="IPR004148">
    <property type="entry name" value="BAR_dom"/>
</dbReference>
<accession>A0A3Q3GQQ5</accession>
<feature type="domain" description="SH3" evidence="18">
    <location>
        <begin position="152"/>
        <end position="211"/>
    </location>
</feature>
<evidence type="ECO:0000256" key="10">
    <source>
        <dbReference type="ARBA" id="ARBA00023034"/>
    </source>
</evidence>
<dbReference type="SMART" id="SM00721">
    <property type="entry name" value="BAR"/>
    <property type="match status" value="1"/>
</dbReference>
<feature type="region of interest" description="Disordered" evidence="17">
    <location>
        <begin position="1475"/>
        <end position="1626"/>
    </location>
</feature>
<dbReference type="Ensembl" id="ENSKMAT00000026004.1">
    <property type="protein sequence ID" value="ENSKMAP00000025682.1"/>
    <property type="gene ID" value="ENSKMAG00000019023.1"/>
</dbReference>
<dbReference type="InterPro" id="IPR000219">
    <property type="entry name" value="DH_dom"/>
</dbReference>
<organism evidence="21 22">
    <name type="scientific">Kryptolebias marmoratus</name>
    <name type="common">Mangrove killifish</name>
    <name type="synonym">Rivulus marmoratus</name>
    <dbReference type="NCBI Taxonomy" id="37003"/>
    <lineage>
        <taxon>Eukaryota</taxon>
        <taxon>Metazoa</taxon>
        <taxon>Chordata</taxon>
        <taxon>Craniata</taxon>
        <taxon>Vertebrata</taxon>
        <taxon>Euteleostomi</taxon>
        <taxon>Actinopterygii</taxon>
        <taxon>Neopterygii</taxon>
        <taxon>Teleostei</taxon>
        <taxon>Neoteleostei</taxon>
        <taxon>Acanthomorphata</taxon>
        <taxon>Ovalentaria</taxon>
        <taxon>Atherinomorphae</taxon>
        <taxon>Cyprinodontiformes</taxon>
        <taxon>Rivulidae</taxon>
        <taxon>Kryptolebias</taxon>
    </lineage>
</organism>
<evidence type="ECO:0000259" key="19">
    <source>
        <dbReference type="PROSITE" id="PS50010"/>
    </source>
</evidence>
<dbReference type="InterPro" id="IPR035818">
    <property type="entry name" value="DNMBP_SH3_N2"/>
</dbReference>
<dbReference type="Proteomes" id="UP000264800">
    <property type="component" value="Unplaced"/>
</dbReference>
<feature type="region of interest" description="Disordered" evidence="17">
    <location>
        <begin position="343"/>
        <end position="374"/>
    </location>
</feature>
<dbReference type="STRING" id="37003.ENSKMAP00000025682"/>
<dbReference type="GO" id="GO:0005795">
    <property type="term" value="C:Golgi stack"/>
    <property type="evidence" value="ECO:0007669"/>
    <property type="project" value="UniProtKB-SubCell"/>
</dbReference>
<evidence type="ECO:0000256" key="7">
    <source>
        <dbReference type="ARBA" id="ARBA00022658"/>
    </source>
</evidence>
<evidence type="ECO:0000256" key="4">
    <source>
        <dbReference type="ARBA" id="ARBA00018186"/>
    </source>
</evidence>
<dbReference type="PROSITE" id="PS00741">
    <property type="entry name" value="DH_1"/>
    <property type="match status" value="1"/>
</dbReference>
<feature type="compositionally biased region" description="Low complexity" evidence="17">
    <location>
        <begin position="644"/>
        <end position="657"/>
    </location>
</feature>
<evidence type="ECO:0000256" key="9">
    <source>
        <dbReference type="ARBA" id="ARBA00023018"/>
    </source>
</evidence>
<feature type="region of interest" description="Disordered" evidence="17">
    <location>
        <begin position="530"/>
        <end position="567"/>
    </location>
</feature>
<evidence type="ECO:0000259" key="18">
    <source>
        <dbReference type="PROSITE" id="PS50002"/>
    </source>
</evidence>
<dbReference type="Pfam" id="PF07653">
    <property type="entry name" value="SH3_2"/>
    <property type="match status" value="1"/>
</dbReference>
<dbReference type="SUPFAM" id="SSF48065">
    <property type="entry name" value="DBL homology domain (DH-domain)"/>
    <property type="match status" value="1"/>
</dbReference>
<feature type="compositionally biased region" description="Pro residues" evidence="17">
    <location>
        <begin position="418"/>
        <end position="429"/>
    </location>
</feature>
<keyword evidence="8" id="KW-0965">Cell junction</keyword>
<proteinExistence type="predicted"/>
<feature type="compositionally biased region" description="Low complexity" evidence="17">
    <location>
        <begin position="673"/>
        <end position="686"/>
    </location>
</feature>
<dbReference type="KEGG" id="kmr:108248549"/>
<dbReference type="GO" id="GO:0005085">
    <property type="term" value="F:guanyl-nucleotide exchange factor activity"/>
    <property type="evidence" value="ECO:0007669"/>
    <property type="project" value="UniProtKB-KW"/>
</dbReference>
<keyword evidence="9" id="KW-0770">Synapse</keyword>
<feature type="domain" description="BAR" evidence="20">
    <location>
        <begin position="1091"/>
        <end position="1316"/>
    </location>
</feature>
<feature type="compositionally biased region" description="Basic and acidic residues" evidence="17">
    <location>
        <begin position="393"/>
        <end position="415"/>
    </location>
</feature>
<dbReference type="Gene3D" id="1.20.1270.60">
    <property type="entry name" value="Arfaptin homology (AH) domain/BAR domain"/>
    <property type="match status" value="1"/>
</dbReference>
<evidence type="ECO:0000256" key="2">
    <source>
        <dbReference type="ARBA" id="ARBA00004282"/>
    </source>
</evidence>